<reference evidence="7" key="1">
    <citation type="submission" date="2020-01" db="EMBL/GenBank/DDBJ databases">
        <title>Genome sequence of Kobresia littledalei, the first chromosome-level genome in the family Cyperaceae.</title>
        <authorList>
            <person name="Qu G."/>
        </authorList>
    </citation>
    <scope>NUCLEOTIDE SEQUENCE</scope>
    <source>
        <strain evidence="7">C.B.Clarke</strain>
        <tissue evidence="7">Leaf</tissue>
    </source>
</reference>
<accession>A0A833VCX9</accession>
<dbReference type="GO" id="GO:0032468">
    <property type="term" value="P:Golgi calcium ion homeostasis"/>
    <property type="evidence" value="ECO:0007669"/>
    <property type="project" value="TreeGrafter"/>
</dbReference>
<evidence type="ECO:0000256" key="2">
    <source>
        <dbReference type="ARBA" id="ARBA00009190"/>
    </source>
</evidence>
<dbReference type="GO" id="GO:0005384">
    <property type="term" value="F:manganese ion transmembrane transporter activity"/>
    <property type="evidence" value="ECO:0007669"/>
    <property type="project" value="TreeGrafter"/>
</dbReference>
<evidence type="ECO:0000313" key="7">
    <source>
        <dbReference type="EMBL" id="KAF3320865.1"/>
    </source>
</evidence>
<dbReference type="InterPro" id="IPR001727">
    <property type="entry name" value="GDT1-like"/>
</dbReference>
<comment type="similarity">
    <text evidence="2 6">Belongs to the GDT1 family.</text>
</comment>
<evidence type="ECO:0000313" key="8">
    <source>
        <dbReference type="Proteomes" id="UP000623129"/>
    </source>
</evidence>
<comment type="caution">
    <text evidence="7">The sequence shown here is derived from an EMBL/GenBank/DDBJ whole genome shotgun (WGS) entry which is preliminary data.</text>
</comment>
<evidence type="ECO:0000256" key="1">
    <source>
        <dbReference type="ARBA" id="ARBA00004141"/>
    </source>
</evidence>
<evidence type="ECO:0000256" key="3">
    <source>
        <dbReference type="ARBA" id="ARBA00022692"/>
    </source>
</evidence>
<sequence>MDLSLTHFPLQADSWQIRSTVSRPRLLSPPSPPLRPGPSLSLRHLRHVRYGRCTGKLKWELCDVRAQASNVGAGSFEGGSDSSDASTSSNQLVPIPGIRYPLSIAGVLAVSAVAFALIVSLKGGPSTVIDALAKSGFTAAFTLIFVSEIGDKTFFIAALLAMQYKRALVLVGSMGALSLMTILSVVIGRIFQSVPSQFQTTLPIGEYAAVALLTFFGLKSIKDAWELPSSSSKDSNESSEQLGELVEAEELVKEKVAKKLTNPLEIVWKSFSLVFFAEWGDRSMLATIALGAAQSPFGVASGAIAGHLTATSVAVLGGAFLANYISEKLVGFLGGVLFLIFAAATLLGVF</sequence>
<keyword evidence="8" id="KW-1185">Reference proteome</keyword>
<dbReference type="PANTHER" id="PTHR12608:SF7">
    <property type="entry name" value="PROTEIN PAM71-HOMOLOG, CHLOROPLASTIC"/>
    <property type="match status" value="1"/>
</dbReference>
<dbReference type="Proteomes" id="UP000623129">
    <property type="component" value="Unassembled WGS sequence"/>
</dbReference>
<protein>
    <recommendedName>
        <fullName evidence="6">GDT1 family protein</fullName>
    </recommendedName>
</protein>
<dbReference type="InterPro" id="IPR049555">
    <property type="entry name" value="GDT1-like_CS"/>
</dbReference>
<feature type="transmembrane region" description="Helical" evidence="6">
    <location>
        <begin position="139"/>
        <end position="161"/>
    </location>
</feature>
<feature type="transmembrane region" description="Helical" evidence="6">
    <location>
        <begin position="168"/>
        <end position="191"/>
    </location>
</feature>
<evidence type="ECO:0000256" key="6">
    <source>
        <dbReference type="RuleBase" id="RU365102"/>
    </source>
</evidence>
<dbReference type="OrthoDB" id="442680at2759"/>
<dbReference type="GO" id="GO:0015085">
    <property type="term" value="F:calcium ion transmembrane transporter activity"/>
    <property type="evidence" value="ECO:0007669"/>
    <property type="project" value="TreeGrafter"/>
</dbReference>
<proteinExistence type="inferred from homology"/>
<dbReference type="Pfam" id="PF01169">
    <property type="entry name" value="GDT1"/>
    <property type="match status" value="2"/>
</dbReference>
<dbReference type="AlphaFoldDB" id="A0A833VCX9"/>
<organism evidence="7 8">
    <name type="scientific">Carex littledalei</name>
    <dbReference type="NCBI Taxonomy" id="544730"/>
    <lineage>
        <taxon>Eukaryota</taxon>
        <taxon>Viridiplantae</taxon>
        <taxon>Streptophyta</taxon>
        <taxon>Embryophyta</taxon>
        <taxon>Tracheophyta</taxon>
        <taxon>Spermatophyta</taxon>
        <taxon>Magnoliopsida</taxon>
        <taxon>Liliopsida</taxon>
        <taxon>Poales</taxon>
        <taxon>Cyperaceae</taxon>
        <taxon>Cyperoideae</taxon>
        <taxon>Cariceae</taxon>
        <taxon>Carex</taxon>
        <taxon>Carex subgen. Euthyceras</taxon>
    </lineage>
</organism>
<name>A0A833VCX9_9POAL</name>
<dbReference type="GO" id="GO:0032472">
    <property type="term" value="P:Golgi calcium ion transport"/>
    <property type="evidence" value="ECO:0007669"/>
    <property type="project" value="TreeGrafter"/>
</dbReference>
<dbReference type="PANTHER" id="PTHR12608">
    <property type="entry name" value="TRANSMEMBRANE PROTEIN HTP-1 RELATED"/>
    <property type="match status" value="1"/>
</dbReference>
<dbReference type="EMBL" id="SWLB01000028">
    <property type="protein sequence ID" value="KAF3320865.1"/>
    <property type="molecule type" value="Genomic_DNA"/>
</dbReference>
<dbReference type="GO" id="GO:0009507">
    <property type="term" value="C:chloroplast"/>
    <property type="evidence" value="ECO:0007669"/>
    <property type="project" value="TreeGrafter"/>
</dbReference>
<feature type="transmembrane region" description="Helical" evidence="6">
    <location>
        <begin position="304"/>
        <end position="322"/>
    </location>
</feature>
<dbReference type="GO" id="GO:0016020">
    <property type="term" value="C:membrane"/>
    <property type="evidence" value="ECO:0007669"/>
    <property type="project" value="UniProtKB-SubCell"/>
</dbReference>
<dbReference type="PROSITE" id="PS01214">
    <property type="entry name" value="UPF0016"/>
    <property type="match status" value="1"/>
</dbReference>
<feature type="transmembrane region" description="Helical" evidence="6">
    <location>
        <begin position="329"/>
        <end position="349"/>
    </location>
</feature>
<keyword evidence="5 6" id="KW-0472">Membrane</keyword>
<feature type="transmembrane region" description="Helical" evidence="6">
    <location>
        <begin position="100"/>
        <end position="119"/>
    </location>
</feature>
<gene>
    <name evidence="7" type="ORF">FCM35_KLT14999</name>
</gene>
<keyword evidence="3 6" id="KW-0812">Transmembrane</keyword>
<evidence type="ECO:0000256" key="4">
    <source>
        <dbReference type="ARBA" id="ARBA00022989"/>
    </source>
</evidence>
<comment type="subcellular location">
    <subcellularLocation>
        <location evidence="1 6">Membrane</location>
        <topology evidence="1 6">Multi-pass membrane protein</topology>
    </subcellularLocation>
</comment>
<keyword evidence="4 6" id="KW-1133">Transmembrane helix</keyword>
<dbReference type="GO" id="GO:0005794">
    <property type="term" value="C:Golgi apparatus"/>
    <property type="evidence" value="ECO:0007669"/>
    <property type="project" value="TreeGrafter"/>
</dbReference>
<evidence type="ECO:0000256" key="5">
    <source>
        <dbReference type="ARBA" id="ARBA00023136"/>
    </source>
</evidence>